<gene>
    <name evidence="13" type="ORF">BN1079_01388</name>
</gene>
<keyword evidence="6 10" id="KW-0472">Membrane</keyword>
<dbReference type="STRING" id="1499686.BN1079_01388"/>
<dbReference type="PANTHER" id="PTHR32089:SF119">
    <property type="entry name" value="METHYL-ACCEPTING CHEMOTAXIS PROTEIN CTPL"/>
    <property type="match status" value="1"/>
</dbReference>
<evidence type="ECO:0000256" key="2">
    <source>
        <dbReference type="ARBA" id="ARBA00022475"/>
    </source>
</evidence>
<evidence type="ECO:0000256" key="6">
    <source>
        <dbReference type="ARBA" id="ARBA00023136"/>
    </source>
</evidence>
<feature type="transmembrane region" description="Helical" evidence="10">
    <location>
        <begin position="320"/>
        <end position="343"/>
    </location>
</feature>
<evidence type="ECO:0000256" key="4">
    <source>
        <dbReference type="ARBA" id="ARBA00022692"/>
    </source>
</evidence>
<evidence type="ECO:0000256" key="1">
    <source>
        <dbReference type="ARBA" id="ARBA00004651"/>
    </source>
</evidence>
<feature type="domain" description="HAMP" evidence="12">
    <location>
        <begin position="343"/>
        <end position="395"/>
    </location>
</feature>
<evidence type="ECO:0000259" key="12">
    <source>
        <dbReference type="PROSITE" id="PS50885"/>
    </source>
</evidence>
<keyword evidence="5 10" id="KW-1133">Transmembrane helix</keyword>
<dbReference type="GO" id="GO:0005886">
    <property type="term" value="C:plasma membrane"/>
    <property type="evidence" value="ECO:0007669"/>
    <property type="project" value="UniProtKB-SubCell"/>
</dbReference>
<reference evidence="13 14" key="1">
    <citation type="submission" date="2014-07" db="EMBL/GenBank/DDBJ databases">
        <authorList>
            <person name="Urmite Genomes Urmite Genomes"/>
        </authorList>
    </citation>
    <scope>NUCLEOTIDE SEQUENCE [LARGE SCALE GENOMIC DNA]</scope>
    <source>
        <strain evidence="13 14">20_BN</strain>
    </source>
</reference>
<dbReference type="CDD" id="cd06225">
    <property type="entry name" value="HAMP"/>
    <property type="match status" value="1"/>
</dbReference>
<dbReference type="SMART" id="SM00283">
    <property type="entry name" value="MA"/>
    <property type="match status" value="1"/>
</dbReference>
<dbReference type="GO" id="GO:0007165">
    <property type="term" value="P:signal transduction"/>
    <property type="evidence" value="ECO:0007669"/>
    <property type="project" value="UniProtKB-KW"/>
</dbReference>
<dbReference type="GO" id="GO:0004888">
    <property type="term" value="F:transmembrane signaling receptor activity"/>
    <property type="evidence" value="ECO:0007669"/>
    <property type="project" value="InterPro"/>
</dbReference>
<dbReference type="InterPro" id="IPR004089">
    <property type="entry name" value="MCPsignal_dom"/>
</dbReference>
<dbReference type="CDD" id="cd11386">
    <property type="entry name" value="MCP_signal"/>
    <property type="match status" value="1"/>
</dbReference>
<accession>A0A078LUU1</accession>
<evidence type="ECO:0000256" key="7">
    <source>
        <dbReference type="ARBA" id="ARBA00023224"/>
    </source>
</evidence>
<keyword evidence="7 9" id="KW-0807">Transducer</keyword>
<dbReference type="HOGENOM" id="CLU_000445_107_27_6"/>
<dbReference type="AlphaFoldDB" id="A0A078LUU1"/>
<comment type="subcellular location">
    <subcellularLocation>
        <location evidence="1">Cell membrane</location>
        <topology evidence="1">Multi-pass membrane protein</topology>
    </subcellularLocation>
</comment>
<dbReference type="PROSITE" id="PS50111">
    <property type="entry name" value="CHEMOTAXIS_TRANSDUC_2"/>
    <property type="match status" value="1"/>
</dbReference>
<evidence type="ECO:0000313" key="13">
    <source>
        <dbReference type="EMBL" id="CDZ94077.1"/>
    </source>
</evidence>
<comment type="similarity">
    <text evidence="8">Belongs to the methyl-accepting chemotaxis (MCP) protein family.</text>
</comment>
<dbReference type="SMART" id="SM00304">
    <property type="entry name" value="HAMP"/>
    <property type="match status" value="1"/>
</dbReference>
<name>A0A078LUU1_9PSED</name>
<organism evidence="13 14">
    <name type="scientific">Pseudomonas saudiphocaensis</name>
    <dbReference type="NCBI Taxonomy" id="1499686"/>
    <lineage>
        <taxon>Bacteria</taxon>
        <taxon>Pseudomonadati</taxon>
        <taxon>Pseudomonadota</taxon>
        <taxon>Gammaproteobacteria</taxon>
        <taxon>Pseudomonadales</taxon>
        <taxon>Pseudomonadaceae</taxon>
        <taxon>Pseudomonas</taxon>
    </lineage>
</organism>
<keyword evidence="4 10" id="KW-0812">Transmembrane</keyword>
<dbReference type="EMBL" id="CCSF01000001">
    <property type="protein sequence ID" value="CDZ94077.1"/>
    <property type="molecule type" value="Genomic_DNA"/>
</dbReference>
<dbReference type="RefSeq" id="WP_037023211.1">
    <property type="nucleotide sequence ID" value="NZ_CCSF01000001.1"/>
</dbReference>
<dbReference type="Pfam" id="PF00672">
    <property type="entry name" value="HAMP"/>
    <property type="match status" value="1"/>
</dbReference>
<dbReference type="Gene3D" id="1.10.287.950">
    <property type="entry name" value="Methyl-accepting chemotaxis protein"/>
    <property type="match status" value="1"/>
</dbReference>
<evidence type="ECO:0000256" key="10">
    <source>
        <dbReference type="SAM" id="Phobius"/>
    </source>
</evidence>
<dbReference type="FunFam" id="1.10.287.950:FF:000001">
    <property type="entry name" value="Methyl-accepting chemotaxis sensory transducer"/>
    <property type="match status" value="1"/>
</dbReference>
<evidence type="ECO:0000259" key="11">
    <source>
        <dbReference type="PROSITE" id="PS50111"/>
    </source>
</evidence>
<dbReference type="PROSITE" id="PS50885">
    <property type="entry name" value="HAMP"/>
    <property type="match status" value="1"/>
</dbReference>
<feature type="domain" description="Methyl-accepting transducer" evidence="11">
    <location>
        <begin position="400"/>
        <end position="636"/>
    </location>
</feature>
<dbReference type="InterPro" id="IPR003660">
    <property type="entry name" value="HAMP_dom"/>
</dbReference>
<dbReference type="eggNOG" id="COG0840">
    <property type="taxonomic scope" value="Bacteria"/>
</dbReference>
<evidence type="ECO:0000313" key="14">
    <source>
        <dbReference type="Proteomes" id="UP000053902"/>
    </source>
</evidence>
<evidence type="ECO:0000256" key="5">
    <source>
        <dbReference type="ARBA" id="ARBA00022989"/>
    </source>
</evidence>
<proteinExistence type="inferred from homology"/>
<dbReference type="GO" id="GO:0006935">
    <property type="term" value="P:chemotaxis"/>
    <property type="evidence" value="ECO:0007669"/>
    <property type="project" value="InterPro"/>
</dbReference>
<sequence>MKMVFSPAEGLMNRLSYPSKFGLLGLLALVVFTILIMTLAGQLNTTIERSQNELVATSLARPLLKTVEYTQQHRGVSSMLLSGDTSVTARRSGLEAKVDETLRQLEQTLAADKRELPQWRAITNAWSTLKRGGLNMPRGENFAAHSALVEDLLRFQRTLSDAYTLSFDPEAETFYLMTSALNDLPAMLERVARLRGQGAGVLAQGEMDDQRRIALILLAEEISASMADMQENLDKVIVLRPELAGDLQRALATLGSKYREVSQVVEQVTRHDDLHSTASSEFFAMGTAVIDIGYAQMYDLLLPTLDTLLGQRIAHAQKVLYLNISALIAVMTVIGYLSVGAYLSVMSSVRSLREGSERLASGDLTAQIKLTARDELRFVAGSFNDMAEAMRKLIGSIKDNADHVADSATNLVAASGQIHVASQRQSDAAGSMAAAVEEMTVGIEHIALNAGEADSLAKRSGELSRQGGEIVASVVAEISEIARSVESSARTVEELGERSGQVSAIVGVIGDIAAQTNLLALNAAIEAARAGEQGRGFAVVADEVRKLAERTANSTREITEMVDSIQQGTLGAVASMEEGVARVNEGVERARYAGEAMGGIRDAANQVLSTVAEISHALREQSTASAEIAKQVTMIARMAEENGEAVSSNHETANRLGELADTLLQNVSRFKA</sequence>
<dbReference type="Pfam" id="PF00015">
    <property type="entry name" value="MCPsignal"/>
    <property type="match status" value="1"/>
</dbReference>
<dbReference type="PANTHER" id="PTHR32089">
    <property type="entry name" value="METHYL-ACCEPTING CHEMOTAXIS PROTEIN MCPB"/>
    <property type="match status" value="1"/>
</dbReference>
<dbReference type="SUPFAM" id="SSF58104">
    <property type="entry name" value="Methyl-accepting chemotaxis protein (MCP) signaling domain"/>
    <property type="match status" value="1"/>
</dbReference>
<evidence type="ECO:0000256" key="9">
    <source>
        <dbReference type="PROSITE-ProRule" id="PRU00284"/>
    </source>
</evidence>
<keyword evidence="2" id="KW-1003">Cell membrane</keyword>
<dbReference type="InterPro" id="IPR004090">
    <property type="entry name" value="Chemotax_Me-accpt_rcpt"/>
</dbReference>
<evidence type="ECO:0000256" key="8">
    <source>
        <dbReference type="ARBA" id="ARBA00029447"/>
    </source>
</evidence>
<protein>
    <submittedName>
        <fullName evidence="13">Methyl-accepting chemotaxis protein</fullName>
    </submittedName>
</protein>
<dbReference type="OrthoDB" id="9129300at2"/>
<evidence type="ECO:0000256" key="3">
    <source>
        <dbReference type="ARBA" id="ARBA00022481"/>
    </source>
</evidence>
<keyword evidence="14" id="KW-1185">Reference proteome</keyword>
<keyword evidence="3" id="KW-0488">Methylation</keyword>
<dbReference type="PRINTS" id="PR00260">
    <property type="entry name" value="CHEMTRNSDUCR"/>
</dbReference>
<dbReference type="Proteomes" id="UP000053902">
    <property type="component" value="Unassembled WGS sequence"/>
</dbReference>